<name>A0ABQ2YM56_9GAMM</name>
<dbReference type="InterPro" id="IPR036938">
    <property type="entry name" value="PAP2/HPO_sf"/>
</dbReference>
<dbReference type="EMBL" id="BMXS01000004">
    <property type="protein sequence ID" value="GGX85921.1"/>
    <property type="molecule type" value="Genomic_DNA"/>
</dbReference>
<feature type="transmembrane region" description="Helical" evidence="1">
    <location>
        <begin position="67"/>
        <end position="86"/>
    </location>
</feature>
<keyword evidence="1" id="KW-1133">Transmembrane helix</keyword>
<dbReference type="Proteomes" id="UP000653056">
    <property type="component" value="Unassembled WGS sequence"/>
</dbReference>
<protein>
    <submittedName>
        <fullName evidence="3">Membrane protein</fullName>
    </submittedName>
</protein>
<dbReference type="InterPro" id="IPR000326">
    <property type="entry name" value="PAP2/HPO"/>
</dbReference>
<organism evidence="3 4">
    <name type="scientific">Litchfieldella qijiaojingensis</name>
    <dbReference type="NCBI Taxonomy" id="980347"/>
    <lineage>
        <taxon>Bacteria</taxon>
        <taxon>Pseudomonadati</taxon>
        <taxon>Pseudomonadota</taxon>
        <taxon>Gammaproteobacteria</taxon>
        <taxon>Oceanospirillales</taxon>
        <taxon>Halomonadaceae</taxon>
        <taxon>Litchfieldella</taxon>
    </lineage>
</organism>
<accession>A0ABQ2YM56</accession>
<reference evidence="4" key="1">
    <citation type="journal article" date="2019" name="Int. J. Syst. Evol. Microbiol.">
        <title>The Global Catalogue of Microorganisms (GCM) 10K type strain sequencing project: providing services to taxonomists for standard genome sequencing and annotation.</title>
        <authorList>
            <consortium name="The Broad Institute Genomics Platform"/>
            <consortium name="The Broad Institute Genome Sequencing Center for Infectious Disease"/>
            <person name="Wu L."/>
            <person name="Ma J."/>
        </authorList>
    </citation>
    <scope>NUCLEOTIDE SEQUENCE [LARGE SCALE GENOMIC DNA]</scope>
    <source>
        <strain evidence="4">KCTC 22228</strain>
    </source>
</reference>
<gene>
    <name evidence="3" type="ORF">GCM10007160_11390</name>
</gene>
<proteinExistence type="predicted"/>
<evidence type="ECO:0000256" key="1">
    <source>
        <dbReference type="SAM" id="Phobius"/>
    </source>
</evidence>
<keyword evidence="1" id="KW-0812">Transmembrane</keyword>
<feature type="transmembrane region" description="Helical" evidence="1">
    <location>
        <begin position="12"/>
        <end position="31"/>
    </location>
</feature>
<keyword evidence="1" id="KW-0472">Membrane</keyword>
<feature type="domain" description="Phosphatidic acid phosphatase type 2/haloperoxidase" evidence="2">
    <location>
        <begin position="96"/>
        <end position="224"/>
    </location>
</feature>
<comment type="caution">
    <text evidence="3">The sequence shown here is derived from an EMBL/GenBank/DDBJ whole genome shotgun (WGS) entry which is preliminary data.</text>
</comment>
<dbReference type="Pfam" id="PF01569">
    <property type="entry name" value="PAP2"/>
    <property type="match status" value="1"/>
</dbReference>
<feature type="transmembrane region" description="Helical" evidence="1">
    <location>
        <begin position="98"/>
        <end position="117"/>
    </location>
</feature>
<feature type="transmembrane region" description="Helical" evidence="1">
    <location>
        <begin position="207"/>
        <end position="225"/>
    </location>
</feature>
<keyword evidence="4" id="KW-1185">Reference proteome</keyword>
<evidence type="ECO:0000313" key="3">
    <source>
        <dbReference type="EMBL" id="GGX85921.1"/>
    </source>
</evidence>
<dbReference type="CDD" id="cd03396">
    <property type="entry name" value="PAP2_like_6"/>
    <property type="match status" value="1"/>
</dbReference>
<sequence>MRLAELTPRELSAVLWFLSGFLAVMLTGRWLEVDFHLADTLYRLQGDSWALRDAFITEDILHRGGRLMSQFMGGGVIMALIGSFLLPSLRTWRRPLTYLFLAVTASTLTVSVIKHLVSMECPWDLVRYGGDTPFTGLFDPRPTTMPDTACFPAGHASAGYAWLALYFFLGATVPRWRWAGLGLGIVMGLVFGITQQLRGAHFLSHDLWTLMLCLSISFVLARLMLPASPPIPASTDAQRVSVEGSPHV</sequence>
<dbReference type="SUPFAM" id="SSF48317">
    <property type="entry name" value="Acid phosphatase/Vanadium-dependent haloperoxidase"/>
    <property type="match status" value="1"/>
</dbReference>
<feature type="transmembrane region" description="Helical" evidence="1">
    <location>
        <begin position="151"/>
        <end position="169"/>
    </location>
</feature>
<dbReference type="RefSeq" id="WP_189467068.1">
    <property type="nucleotide sequence ID" value="NZ_BMXS01000004.1"/>
</dbReference>
<evidence type="ECO:0000259" key="2">
    <source>
        <dbReference type="Pfam" id="PF01569"/>
    </source>
</evidence>
<feature type="transmembrane region" description="Helical" evidence="1">
    <location>
        <begin position="176"/>
        <end position="195"/>
    </location>
</feature>
<evidence type="ECO:0000313" key="4">
    <source>
        <dbReference type="Proteomes" id="UP000653056"/>
    </source>
</evidence>